<accession>A0AA95KG65</accession>
<dbReference type="NCBIfam" id="TIGR02564">
    <property type="entry name" value="cas_Csy1"/>
    <property type="match status" value="1"/>
</dbReference>
<evidence type="ECO:0000313" key="1">
    <source>
        <dbReference type="EMBL" id="WGZ92279.1"/>
    </source>
</evidence>
<dbReference type="InterPro" id="IPR013397">
    <property type="entry name" value="CRISPR-assoc_prot_Csy1"/>
</dbReference>
<reference evidence="1" key="1">
    <citation type="journal article" date="2023" name="Int. J. Mol. Sci.">
        <title>Metagenomics Revealed a New Genus 'Candidatus Thiocaldithrix dubininis' gen. nov., sp. nov. and a New Species 'Candidatus Thiothrix putei' sp. nov. in the Family Thiotrichaceae, Some Members of Which Have Traits of Both Na+- and H+-Motive Energetics.</title>
        <authorList>
            <person name="Ravin N.V."/>
            <person name="Muntyan M.S."/>
            <person name="Smolyakov D.D."/>
            <person name="Rudenko T.S."/>
            <person name="Beletsky A.V."/>
            <person name="Mardanov A.V."/>
            <person name="Grabovich M.Y."/>
        </authorList>
    </citation>
    <scope>NUCLEOTIDE SEQUENCE</scope>
    <source>
        <strain evidence="1">GKL-01</strain>
    </source>
</reference>
<sequence>MSNPIYDFLEGRKQKPLKEGKKPAAEIESDYSILVWVANAANRASQLSLVSHPAKFSHPDAKTTPVLFTGEFKPDGYLRSGNVPIAHEDVVGNAAALDVYAFLSLTLDENSVLTHFEQQSDLLKGLLKTDEETFQIWRKQFLAIKQSTSQNKTYAQVKQVYFPIGQGYELLSILYPSGLMTEHRERLRTLKFSENTKQAREAKKKNEFHEQGFNEIFGLLTQHFGGTKPQNISKLNSNNGGEVWLLPSIPPSLQAQYVALPKVNFFKAMHWDKHLTDLLKSLHQFLILDYNNVDIRDGRKRVLTYLFEWVLERAARLQMQPAGWSQAQGFELPEEQQIWLDSLLNEQRDTETLWREKIAKDIASWLLVAYGRSRKTKQDAEQLGTTEAKAFENELLDYMREHQDFL</sequence>
<dbReference type="Proteomes" id="UP001300672">
    <property type="component" value="Chromosome"/>
</dbReference>
<dbReference type="EMBL" id="CP124755">
    <property type="protein sequence ID" value="WGZ92279.1"/>
    <property type="molecule type" value="Genomic_DNA"/>
</dbReference>
<reference evidence="1" key="2">
    <citation type="submission" date="2023-04" db="EMBL/GenBank/DDBJ databases">
        <authorList>
            <person name="Beletskiy A.V."/>
            <person name="Mardanov A.V."/>
            <person name="Ravin N.V."/>
        </authorList>
    </citation>
    <scope>NUCLEOTIDE SEQUENCE</scope>
    <source>
        <strain evidence="1">GKL-01</strain>
    </source>
</reference>
<proteinExistence type="predicted"/>
<dbReference type="KEGG" id="tdu:QJT80_07280"/>
<gene>
    <name evidence="1" type="primary">csy1</name>
    <name evidence="1" type="ORF">QJT80_07280</name>
</gene>
<dbReference type="AlphaFoldDB" id="A0AA95KG65"/>
<dbReference type="Pfam" id="PF09611">
    <property type="entry name" value="Cas_Csy1"/>
    <property type="match status" value="1"/>
</dbReference>
<organism evidence="1">
    <name type="scientific">Candidatus Thiocaldithrix dubininis</name>
    <dbReference type="NCBI Taxonomy" id="3080823"/>
    <lineage>
        <taxon>Bacteria</taxon>
        <taxon>Pseudomonadati</taxon>
        <taxon>Pseudomonadota</taxon>
        <taxon>Gammaproteobacteria</taxon>
        <taxon>Thiotrichales</taxon>
        <taxon>Thiotrichaceae</taxon>
        <taxon>Candidatus Thiocaldithrix</taxon>
    </lineage>
</organism>
<name>A0AA95KG65_9GAMM</name>
<protein>
    <submittedName>
        <fullName evidence="1">Type I-F CRISPR-associated protein Csy1</fullName>
    </submittedName>
</protein>